<organism evidence="1">
    <name type="scientific">Arundo donax</name>
    <name type="common">Giant reed</name>
    <name type="synonym">Donax arundinaceus</name>
    <dbReference type="NCBI Taxonomy" id="35708"/>
    <lineage>
        <taxon>Eukaryota</taxon>
        <taxon>Viridiplantae</taxon>
        <taxon>Streptophyta</taxon>
        <taxon>Embryophyta</taxon>
        <taxon>Tracheophyta</taxon>
        <taxon>Spermatophyta</taxon>
        <taxon>Magnoliopsida</taxon>
        <taxon>Liliopsida</taxon>
        <taxon>Poales</taxon>
        <taxon>Poaceae</taxon>
        <taxon>PACMAD clade</taxon>
        <taxon>Arundinoideae</taxon>
        <taxon>Arundineae</taxon>
        <taxon>Arundo</taxon>
    </lineage>
</organism>
<evidence type="ECO:0000313" key="1">
    <source>
        <dbReference type="EMBL" id="JAE19664.1"/>
    </source>
</evidence>
<dbReference type="EMBL" id="GBRH01178232">
    <property type="protein sequence ID" value="JAE19664.1"/>
    <property type="molecule type" value="Transcribed_RNA"/>
</dbReference>
<dbReference type="AlphaFoldDB" id="A0A0A9G8A7"/>
<reference evidence="1" key="2">
    <citation type="journal article" date="2015" name="Data Brief">
        <title>Shoot transcriptome of the giant reed, Arundo donax.</title>
        <authorList>
            <person name="Barrero R.A."/>
            <person name="Guerrero F.D."/>
            <person name="Moolhuijzen P."/>
            <person name="Goolsby J.A."/>
            <person name="Tidwell J."/>
            <person name="Bellgard S.E."/>
            <person name="Bellgard M.I."/>
        </authorList>
    </citation>
    <scope>NUCLEOTIDE SEQUENCE</scope>
    <source>
        <tissue evidence="1">Shoot tissue taken approximately 20 cm above the soil surface</tissue>
    </source>
</reference>
<reference evidence="1" key="1">
    <citation type="submission" date="2014-09" db="EMBL/GenBank/DDBJ databases">
        <authorList>
            <person name="Magalhaes I.L.F."/>
            <person name="Oliveira U."/>
            <person name="Santos F.R."/>
            <person name="Vidigal T.H.D.A."/>
            <person name="Brescovit A.D."/>
            <person name="Santos A.J."/>
        </authorList>
    </citation>
    <scope>NUCLEOTIDE SEQUENCE</scope>
    <source>
        <tissue evidence="1">Shoot tissue taken approximately 20 cm above the soil surface</tissue>
    </source>
</reference>
<protein>
    <submittedName>
        <fullName evidence="1">Uncharacterized protein</fullName>
    </submittedName>
</protein>
<proteinExistence type="predicted"/>
<accession>A0A0A9G8A7</accession>
<sequence length="63" mass="6523">MVRWSRPPLSTNQSINDAVTQRYLITAPSTGDAILILGGSTKSNLNQCAATGAQPIGIGLGEP</sequence>
<name>A0A0A9G8A7_ARUDO</name>